<name>A0A1V3X1L4_MYCKA</name>
<protein>
    <submittedName>
        <fullName evidence="1">Uncharacterized protein</fullName>
    </submittedName>
</protein>
<evidence type="ECO:0000313" key="2">
    <source>
        <dbReference type="EMBL" id="OOK76271.1"/>
    </source>
</evidence>
<dbReference type="EMBL" id="MVBN01000005">
    <property type="protein sequence ID" value="OOK72972.1"/>
    <property type="molecule type" value="Genomic_DNA"/>
</dbReference>
<dbReference type="EMBL" id="MVBM01000003">
    <property type="protein sequence ID" value="OOK76271.1"/>
    <property type="molecule type" value="Genomic_DNA"/>
</dbReference>
<dbReference type="Proteomes" id="UP000189229">
    <property type="component" value="Unassembled WGS sequence"/>
</dbReference>
<dbReference type="AlphaFoldDB" id="A0A1V3X1L4"/>
<proteinExistence type="predicted"/>
<reference evidence="3 4" key="1">
    <citation type="submission" date="2017-02" db="EMBL/GenBank/DDBJ databases">
        <title>Complete genome sequences of Mycobacterium kansasii strains isolated from rhesus macaques.</title>
        <authorList>
            <person name="Panda A."/>
            <person name="Nagaraj S."/>
            <person name="Zhao X."/>
            <person name="Tettelin H."/>
            <person name="Detolla L.J."/>
        </authorList>
    </citation>
    <scope>NUCLEOTIDE SEQUENCE [LARGE SCALE GENOMIC DNA]</scope>
    <source>
        <strain evidence="1 3">11-3469</strain>
        <strain evidence="2 4">11-3813</strain>
    </source>
</reference>
<evidence type="ECO:0000313" key="1">
    <source>
        <dbReference type="EMBL" id="OOK72972.1"/>
    </source>
</evidence>
<evidence type="ECO:0000313" key="3">
    <source>
        <dbReference type="Proteomes" id="UP000188532"/>
    </source>
</evidence>
<dbReference type="Proteomes" id="UP000188532">
    <property type="component" value="Unassembled WGS sequence"/>
</dbReference>
<gene>
    <name evidence="1" type="ORF">BZL29_5072</name>
    <name evidence="2" type="ORF">BZL30_3433</name>
</gene>
<sequence length="73" mass="7490">MAAVQSGAVSGGLGELVIVDTAYPAGVVGNPAHHDCRGLSGSRLIARRNRVSATYVTHGAELLRTGRGGDFRS</sequence>
<evidence type="ECO:0000313" key="4">
    <source>
        <dbReference type="Proteomes" id="UP000189229"/>
    </source>
</evidence>
<accession>A0A1V3X1L4</accession>
<comment type="caution">
    <text evidence="1">The sequence shown here is derived from an EMBL/GenBank/DDBJ whole genome shotgun (WGS) entry which is preliminary data.</text>
</comment>
<organism evidence="1 3">
    <name type="scientific">Mycobacterium kansasii</name>
    <dbReference type="NCBI Taxonomy" id="1768"/>
    <lineage>
        <taxon>Bacteria</taxon>
        <taxon>Bacillati</taxon>
        <taxon>Actinomycetota</taxon>
        <taxon>Actinomycetes</taxon>
        <taxon>Mycobacteriales</taxon>
        <taxon>Mycobacteriaceae</taxon>
        <taxon>Mycobacterium</taxon>
    </lineage>
</organism>